<feature type="region of interest" description="Disordered" evidence="6">
    <location>
        <begin position="1"/>
        <end position="30"/>
    </location>
</feature>
<evidence type="ECO:0000259" key="8">
    <source>
        <dbReference type="PROSITE" id="PS50208"/>
    </source>
</evidence>
<comment type="caution">
    <text evidence="9">The sequence shown here is derived from an EMBL/GenBank/DDBJ whole genome shotgun (WGS) entry which is preliminary data.</text>
</comment>
<dbReference type="PANTHER" id="PTHR47901:SF8">
    <property type="entry name" value="CASPASE-3"/>
    <property type="match status" value="1"/>
</dbReference>
<dbReference type="PANTHER" id="PTHR47901">
    <property type="entry name" value="CASPASE RECRUITMENT DOMAIN-CONTAINING PROTEIN 18"/>
    <property type="match status" value="1"/>
</dbReference>
<dbReference type="Gene3D" id="3.40.50.1460">
    <property type="match status" value="1"/>
</dbReference>
<evidence type="ECO:0000259" key="7">
    <source>
        <dbReference type="PROSITE" id="PS50207"/>
    </source>
</evidence>
<dbReference type="GO" id="GO:0006508">
    <property type="term" value="P:proteolysis"/>
    <property type="evidence" value="ECO:0007669"/>
    <property type="project" value="UniProtKB-KW"/>
</dbReference>
<evidence type="ECO:0000313" key="9">
    <source>
        <dbReference type="EMBL" id="KAJ8920079.1"/>
    </source>
</evidence>
<keyword evidence="3" id="KW-0053">Apoptosis</keyword>
<keyword evidence="10" id="KW-1185">Reference proteome</keyword>
<evidence type="ECO:0000256" key="1">
    <source>
        <dbReference type="ARBA" id="ARBA00010134"/>
    </source>
</evidence>
<evidence type="ECO:0000256" key="4">
    <source>
        <dbReference type="ARBA" id="ARBA00022801"/>
    </source>
</evidence>
<comment type="similarity">
    <text evidence="1 5">Belongs to the peptidase C14A family.</text>
</comment>
<evidence type="ECO:0000256" key="5">
    <source>
        <dbReference type="RuleBase" id="RU003971"/>
    </source>
</evidence>
<reference evidence="9 10" key="1">
    <citation type="journal article" date="2023" name="Insect Mol. Biol.">
        <title>Genome sequencing provides insights into the evolution of gene families encoding plant cell wall-degrading enzymes in longhorned beetles.</title>
        <authorList>
            <person name="Shin N.R."/>
            <person name="Okamura Y."/>
            <person name="Kirsch R."/>
            <person name="Pauchet Y."/>
        </authorList>
    </citation>
    <scope>NUCLEOTIDE SEQUENCE [LARGE SCALE GENOMIC DNA]</scope>
    <source>
        <strain evidence="9">EAD_L_NR</strain>
    </source>
</reference>
<feature type="compositionally biased region" description="Basic and acidic residues" evidence="6">
    <location>
        <begin position="7"/>
        <end position="20"/>
    </location>
</feature>
<dbReference type="SUPFAM" id="SSF52129">
    <property type="entry name" value="Caspase-like"/>
    <property type="match status" value="1"/>
</dbReference>
<dbReference type="InterPro" id="IPR001309">
    <property type="entry name" value="Pept_C14_p20"/>
</dbReference>
<dbReference type="InterPro" id="IPR002138">
    <property type="entry name" value="Pept_C14_p10"/>
</dbReference>
<dbReference type="AlphaFoldDB" id="A0AAV8W0H3"/>
<proteinExistence type="inferred from homology"/>
<evidence type="ECO:0000313" key="10">
    <source>
        <dbReference type="Proteomes" id="UP001159042"/>
    </source>
</evidence>
<feature type="domain" description="Caspase family p10" evidence="7">
    <location>
        <begin position="359"/>
        <end position="436"/>
    </location>
</feature>
<feature type="region of interest" description="Disordered" evidence="6">
    <location>
        <begin position="170"/>
        <end position="190"/>
    </location>
</feature>
<dbReference type="Pfam" id="PF00656">
    <property type="entry name" value="Peptidase_C14"/>
    <property type="match status" value="1"/>
</dbReference>
<evidence type="ECO:0000256" key="6">
    <source>
        <dbReference type="SAM" id="MobiDB-lite"/>
    </source>
</evidence>
<organism evidence="9 10">
    <name type="scientific">Exocentrus adspersus</name>
    <dbReference type="NCBI Taxonomy" id="1586481"/>
    <lineage>
        <taxon>Eukaryota</taxon>
        <taxon>Metazoa</taxon>
        <taxon>Ecdysozoa</taxon>
        <taxon>Arthropoda</taxon>
        <taxon>Hexapoda</taxon>
        <taxon>Insecta</taxon>
        <taxon>Pterygota</taxon>
        <taxon>Neoptera</taxon>
        <taxon>Endopterygota</taxon>
        <taxon>Coleoptera</taxon>
        <taxon>Polyphaga</taxon>
        <taxon>Cucujiformia</taxon>
        <taxon>Chrysomeloidea</taxon>
        <taxon>Cerambycidae</taxon>
        <taxon>Lamiinae</taxon>
        <taxon>Acanthocinini</taxon>
        <taxon>Exocentrus</taxon>
    </lineage>
</organism>
<accession>A0AAV8W0H3</accession>
<dbReference type="PRINTS" id="PR00376">
    <property type="entry name" value="IL1BCENZYME"/>
</dbReference>
<name>A0AAV8W0H3_9CUCU</name>
<dbReference type="GO" id="GO:0004197">
    <property type="term" value="F:cysteine-type endopeptidase activity"/>
    <property type="evidence" value="ECO:0007669"/>
    <property type="project" value="InterPro"/>
</dbReference>
<evidence type="ECO:0000256" key="3">
    <source>
        <dbReference type="ARBA" id="ARBA00022703"/>
    </source>
</evidence>
<dbReference type="InterPro" id="IPR015917">
    <property type="entry name" value="Pept_C14A"/>
</dbReference>
<feature type="domain" description="Caspase family p20" evidence="8">
    <location>
        <begin position="202"/>
        <end position="338"/>
    </location>
</feature>
<dbReference type="Proteomes" id="UP001159042">
    <property type="component" value="Unassembled WGS sequence"/>
</dbReference>
<protein>
    <recommendedName>
        <fullName evidence="11">Caspase</fullName>
    </recommendedName>
</protein>
<dbReference type="InterPro" id="IPR002398">
    <property type="entry name" value="Pept_C14"/>
</dbReference>
<dbReference type="GO" id="GO:0006915">
    <property type="term" value="P:apoptotic process"/>
    <property type="evidence" value="ECO:0007669"/>
    <property type="project" value="UniProtKB-KW"/>
</dbReference>
<evidence type="ECO:0008006" key="11">
    <source>
        <dbReference type="Google" id="ProtNLM"/>
    </source>
</evidence>
<feature type="compositionally biased region" description="Low complexity" evidence="6">
    <location>
        <begin position="21"/>
        <end position="30"/>
    </location>
</feature>
<dbReference type="PROSITE" id="PS50208">
    <property type="entry name" value="CASPASE_P20"/>
    <property type="match status" value="1"/>
</dbReference>
<evidence type="ECO:0000256" key="2">
    <source>
        <dbReference type="ARBA" id="ARBA00022670"/>
    </source>
</evidence>
<sequence length="437" mass="48348">MFKKSKKKEEKKLEANRAGDTKTTTVTSTATSQTISDSRLSQQFQQQVSVSTYTRSYSTVSQTITEQERSIFTTSCTPSLVTSGASLFDNGSSLLSRIDNKVHAVDGNFNASAFGSGYQSPFSRKLLPLSNDARPLTSTGTVVAPKKQISVPSAPLPRCSSYLPSANTASSNVAGSTHSLPTSNKASAYDERVPTYNTQGKKRGRVLIINNINFLKAEEERKGAKKDETDVKELFKSMGFDVEVSRDLKKAAMLDKVDKFRKNSALKTCDMCIVIMMSHGSNVDDKGMSVRGGFTQILGTDNMTLPIDDVLDKFTTDKCSAMAGKPKIFIFQCCRGRGEEQALHYDAAPTMKNIVKNHADMLIAFSTLPGFFSLRDTQKGSWYIQCICNVFKEHAKSFDVETLLKIVDDQLSKQHPLYQQTSTYESRGFKRCFLNPR</sequence>
<dbReference type="PROSITE" id="PS50207">
    <property type="entry name" value="CASPASE_P10"/>
    <property type="match status" value="1"/>
</dbReference>
<gene>
    <name evidence="9" type="ORF">NQ315_011733</name>
</gene>
<keyword evidence="2" id="KW-0645">Protease</keyword>
<feature type="compositionally biased region" description="Polar residues" evidence="6">
    <location>
        <begin position="170"/>
        <end position="186"/>
    </location>
</feature>
<dbReference type="InterPro" id="IPR011600">
    <property type="entry name" value="Pept_C14_caspase"/>
</dbReference>
<keyword evidence="4" id="KW-0378">Hydrolase</keyword>
<dbReference type="EMBL" id="JANEYG010000015">
    <property type="protein sequence ID" value="KAJ8920079.1"/>
    <property type="molecule type" value="Genomic_DNA"/>
</dbReference>
<dbReference type="SMART" id="SM00115">
    <property type="entry name" value="CASc"/>
    <property type="match status" value="1"/>
</dbReference>
<dbReference type="InterPro" id="IPR029030">
    <property type="entry name" value="Caspase-like_dom_sf"/>
</dbReference>
<dbReference type="Gene3D" id="3.30.70.1470">
    <property type="entry name" value="Caspase-like"/>
    <property type="match status" value="1"/>
</dbReference>